<proteinExistence type="predicted"/>
<comment type="caution">
    <text evidence="1">The sequence shown here is derived from an EMBL/GenBank/DDBJ whole genome shotgun (WGS) entry which is preliminary data.</text>
</comment>
<evidence type="ECO:0000313" key="2">
    <source>
        <dbReference type="Proteomes" id="UP001519460"/>
    </source>
</evidence>
<accession>A0ABD0LVD4</accession>
<reference evidence="1 2" key="1">
    <citation type="journal article" date="2023" name="Sci. Data">
        <title>Genome assembly of the Korean intertidal mud-creeper Batillaria attramentaria.</title>
        <authorList>
            <person name="Patra A.K."/>
            <person name="Ho P.T."/>
            <person name="Jun S."/>
            <person name="Lee S.J."/>
            <person name="Kim Y."/>
            <person name="Won Y.J."/>
        </authorList>
    </citation>
    <scope>NUCLEOTIDE SEQUENCE [LARGE SCALE GENOMIC DNA]</scope>
    <source>
        <strain evidence="1">Wonlab-2016</strain>
    </source>
</reference>
<protein>
    <submittedName>
        <fullName evidence="1">Uncharacterized protein</fullName>
    </submittedName>
</protein>
<evidence type="ECO:0000313" key="1">
    <source>
        <dbReference type="EMBL" id="KAK7503056.1"/>
    </source>
</evidence>
<dbReference type="EMBL" id="JACVVK020000022">
    <property type="protein sequence ID" value="KAK7503056.1"/>
    <property type="molecule type" value="Genomic_DNA"/>
</dbReference>
<gene>
    <name evidence="1" type="ORF">BaRGS_00005682</name>
</gene>
<organism evidence="1 2">
    <name type="scientific">Batillaria attramentaria</name>
    <dbReference type="NCBI Taxonomy" id="370345"/>
    <lineage>
        <taxon>Eukaryota</taxon>
        <taxon>Metazoa</taxon>
        <taxon>Spiralia</taxon>
        <taxon>Lophotrochozoa</taxon>
        <taxon>Mollusca</taxon>
        <taxon>Gastropoda</taxon>
        <taxon>Caenogastropoda</taxon>
        <taxon>Sorbeoconcha</taxon>
        <taxon>Cerithioidea</taxon>
        <taxon>Batillariidae</taxon>
        <taxon>Batillaria</taxon>
    </lineage>
</organism>
<dbReference type="AlphaFoldDB" id="A0ABD0LVD4"/>
<feature type="non-terminal residue" evidence="1">
    <location>
        <position position="53"/>
    </location>
</feature>
<name>A0ABD0LVD4_9CAEN</name>
<dbReference type="Proteomes" id="UP001519460">
    <property type="component" value="Unassembled WGS sequence"/>
</dbReference>
<sequence>MWRGSLRQWFSQSVPEARRRRGHCRQSVSAVIGSRPISASNSITVVTDSGQVR</sequence>
<keyword evidence="2" id="KW-1185">Reference proteome</keyword>